<dbReference type="Proteomes" id="UP001157137">
    <property type="component" value="Unassembled WGS sequence"/>
</dbReference>
<dbReference type="SFLD" id="SFLDG01017">
    <property type="entry name" value="Polyprenyl_Transferase_Like"/>
    <property type="match status" value="1"/>
</dbReference>
<reference evidence="13" key="3">
    <citation type="submission" date="2023-02" db="EMBL/GenBank/DDBJ databases">
        <title>Proposal of a novel subspecies: Alicyclobacillus hesperidum subspecies aegle.</title>
        <authorList>
            <person name="Goto K."/>
            <person name="Fujii T."/>
            <person name="Yasui K."/>
            <person name="Mochida K."/>
            <person name="Kato-Tanaka Y."/>
            <person name="Morohoshi S."/>
            <person name="An S.Y."/>
            <person name="Kasai H."/>
            <person name="Yokota A."/>
        </authorList>
    </citation>
    <scope>NUCLEOTIDE SEQUENCE</scope>
    <source>
        <strain evidence="13">DSM 12766</strain>
    </source>
</reference>
<evidence type="ECO:0000256" key="6">
    <source>
        <dbReference type="ARBA" id="ARBA00022723"/>
    </source>
</evidence>
<dbReference type="NCBIfam" id="NF045485">
    <property type="entry name" value="FPPsyn"/>
    <property type="match status" value="1"/>
</dbReference>
<evidence type="ECO:0000256" key="1">
    <source>
        <dbReference type="ARBA" id="ARBA00001946"/>
    </source>
</evidence>
<evidence type="ECO:0000256" key="4">
    <source>
        <dbReference type="ARBA" id="ARBA00015100"/>
    </source>
</evidence>
<dbReference type="PROSITE" id="PS00723">
    <property type="entry name" value="POLYPRENYL_SYNTHASE_1"/>
    <property type="match status" value="1"/>
</dbReference>
<dbReference type="SUPFAM" id="SSF48576">
    <property type="entry name" value="Terpenoid synthases"/>
    <property type="match status" value="1"/>
</dbReference>
<dbReference type="Pfam" id="PF00348">
    <property type="entry name" value="polyprenyl_synt"/>
    <property type="match status" value="1"/>
</dbReference>
<keyword evidence="7" id="KW-0460">Magnesium</keyword>
<dbReference type="Gene3D" id="1.10.600.10">
    <property type="entry name" value="Farnesyl Diphosphate Synthase"/>
    <property type="match status" value="1"/>
</dbReference>
<evidence type="ECO:0000256" key="12">
    <source>
        <dbReference type="RuleBase" id="RU004466"/>
    </source>
</evidence>
<evidence type="ECO:0000256" key="10">
    <source>
        <dbReference type="ARBA" id="ARBA00032873"/>
    </source>
</evidence>
<dbReference type="GO" id="GO:0016114">
    <property type="term" value="P:terpenoid biosynthetic process"/>
    <property type="evidence" value="ECO:0007669"/>
    <property type="project" value="UniProtKB-ARBA"/>
</dbReference>
<dbReference type="SFLD" id="SFLDS00005">
    <property type="entry name" value="Isoprenoid_Synthase_Type_I"/>
    <property type="match status" value="1"/>
</dbReference>
<dbReference type="STRING" id="89784.SAMN04489725_10564"/>
<dbReference type="GO" id="GO:0004337">
    <property type="term" value="F:(2E,6E)-farnesyl diphosphate synthase activity"/>
    <property type="evidence" value="ECO:0007669"/>
    <property type="project" value="UniProtKB-EC"/>
</dbReference>
<dbReference type="AlphaFoldDB" id="A0A1H2T3W3"/>
<evidence type="ECO:0000313" key="13">
    <source>
        <dbReference type="EMBL" id="GLV13748.1"/>
    </source>
</evidence>
<evidence type="ECO:0000256" key="3">
    <source>
        <dbReference type="ARBA" id="ARBA00012439"/>
    </source>
</evidence>
<gene>
    <name evidence="13" type="primary">ispA</name>
    <name evidence="13" type="ORF">Heshes_14320</name>
    <name evidence="14" type="ORF">SAMN04489725_10564</name>
</gene>
<keyword evidence="6" id="KW-0479">Metal-binding</keyword>
<accession>A0A1H2T3W3</accession>
<evidence type="ECO:0000256" key="8">
    <source>
        <dbReference type="ARBA" id="ARBA00023229"/>
    </source>
</evidence>
<reference evidence="15" key="1">
    <citation type="submission" date="2016-10" db="EMBL/GenBank/DDBJ databases">
        <authorList>
            <person name="Varghese N."/>
        </authorList>
    </citation>
    <scope>NUCLEOTIDE SEQUENCE [LARGE SCALE GENOMIC DNA]</scope>
    <source>
        <strain evidence="15">DSM 12489</strain>
    </source>
</reference>
<keyword evidence="8" id="KW-0414">Isoprene biosynthesis</keyword>
<keyword evidence="15" id="KW-1185">Reference proteome</keyword>
<evidence type="ECO:0000256" key="9">
    <source>
        <dbReference type="ARBA" id="ARBA00032380"/>
    </source>
</evidence>
<organism evidence="14 15">
    <name type="scientific">Alicyclobacillus hesperidum</name>
    <dbReference type="NCBI Taxonomy" id="89784"/>
    <lineage>
        <taxon>Bacteria</taxon>
        <taxon>Bacillati</taxon>
        <taxon>Bacillota</taxon>
        <taxon>Bacilli</taxon>
        <taxon>Bacillales</taxon>
        <taxon>Alicyclobacillaceae</taxon>
        <taxon>Alicyclobacillus</taxon>
    </lineage>
</organism>
<dbReference type="EMBL" id="BSRA01000007">
    <property type="protein sequence ID" value="GLV13748.1"/>
    <property type="molecule type" value="Genomic_DNA"/>
</dbReference>
<dbReference type="PROSITE" id="PS00444">
    <property type="entry name" value="POLYPRENYL_SYNTHASE_2"/>
    <property type="match status" value="1"/>
</dbReference>
<evidence type="ECO:0000256" key="11">
    <source>
        <dbReference type="ARBA" id="ARBA00049399"/>
    </source>
</evidence>
<dbReference type="FunFam" id="1.10.600.10:FF:000001">
    <property type="entry name" value="Geranylgeranyl diphosphate synthase"/>
    <property type="match status" value="1"/>
</dbReference>
<sequence>MIDMGSYLEFCKTELQAYLQGLLHTDGLATRLYEAMNYSLMADGKRLRPALLMATAQTFGVELQRVLPAAAALEMIHCYSLIHDDLPCMDDDSLRRGQPTNHVVFGEAIALLAGDGLLTEAFALLARPIPEVPAERQLRMIQILASRAGADGMVGGQAVDVERTGGQGTLTDVQFIHLHKTARLIQAAVEIGSLFPDLDEKAQEALSTYGEALGLAFQMVDDVLDVVGSTSELGKTAGKDEAEGKLTYPRFIGIEETRRLAEETIARGQEALHRCGIHSPYLAELQSLVLVRSH</sequence>
<proteinExistence type="inferred from homology"/>
<evidence type="ECO:0000256" key="2">
    <source>
        <dbReference type="ARBA" id="ARBA00006706"/>
    </source>
</evidence>
<dbReference type="CDD" id="cd00685">
    <property type="entry name" value="Trans_IPPS_HT"/>
    <property type="match status" value="1"/>
</dbReference>
<dbReference type="PANTHER" id="PTHR43281">
    <property type="entry name" value="FARNESYL DIPHOSPHATE SYNTHASE"/>
    <property type="match status" value="1"/>
</dbReference>
<evidence type="ECO:0000313" key="14">
    <source>
        <dbReference type="EMBL" id="SDW38561.1"/>
    </source>
</evidence>
<reference evidence="14" key="2">
    <citation type="submission" date="2016-10" db="EMBL/GenBank/DDBJ databases">
        <authorList>
            <person name="de Groot N.N."/>
        </authorList>
    </citation>
    <scope>NUCLEOTIDE SEQUENCE [LARGE SCALE GENOMIC DNA]</scope>
    <source>
        <strain evidence="14">DSM 12489</strain>
    </source>
</reference>
<name>A0A1H2T3W3_9BACL</name>
<comment type="catalytic activity">
    <reaction evidence="11">
        <text>isopentenyl diphosphate + (2E)-geranyl diphosphate = (2E,6E)-farnesyl diphosphate + diphosphate</text>
        <dbReference type="Rhea" id="RHEA:19361"/>
        <dbReference type="ChEBI" id="CHEBI:33019"/>
        <dbReference type="ChEBI" id="CHEBI:58057"/>
        <dbReference type="ChEBI" id="CHEBI:128769"/>
        <dbReference type="ChEBI" id="CHEBI:175763"/>
        <dbReference type="EC" id="2.5.1.10"/>
    </reaction>
</comment>
<dbReference type="EC" id="2.5.1.10" evidence="3"/>
<comment type="cofactor">
    <cofactor evidence="1">
        <name>Mg(2+)</name>
        <dbReference type="ChEBI" id="CHEBI:18420"/>
    </cofactor>
</comment>
<dbReference type="PANTHER" id="PTHR43281:SF1">
    <property type="entry name" value="FARNESYL DIPHOSPHATE SYNTHASE"/>
    <property type="match status" value="1"/>
</dbReference>
<keyword evidence="5 12" id="KW-0808">Transferase</keyword>
<dbReference type="InterPro" id="IPR008949">
    <property type="entry name" value="Isoprenoid_synthase_dom_sf"/>
</dbReference>
<protein>
    <recommendedName>
        <fullName evidence="4">Farnesyl diphosphate synthase</fullName>
        <ecNumber evidence="3">2.5.1.10</ecNumber>
    </recommendedName>
    <alternativeName>
        <fullName evidence="10">(2E,6E)-farnesyl diphosphate synthase</fullName>
    </alternativeName>
    <alternativeName>
        <fullName evidence="9">Geranyltranstransferase</fullName>
    </alternativeName>
</protein>
<dbReference type="GO" id="GO:0005737">
    <property type="term" value="C:cytoplasm"/>
    <property type="evidence" value="ECO:0007669"/>
    <property type="project" value="UniProtKB-ARBA"/>
</dbReference>
<evidence type="ECO:0000256" key="5">
    <source>
        <dbReference type="ARBA" id="ARBA00022679"/>
    </source>
</evidence>
<dbReference type="InterPro" id="IPR000092">
    <property type="entry name" value="Polyprenyl_synt"/>
</dbReference>
<dbReference type="InterPro" id="IPR053378">
    <property type="entry name" value="Prenyl_diphosphate_synthase"/>
</dbReference>
<dbReference type="InterPro" id="IPR033749">
    <property type="entry name" value="Polyprenyl_synt_CS"/>
</dbReference>
<dbReference type="Proteomes" id="UP000182589">
    <property type="component" value="Unassembled WGS sequence"/>
</dbReference>
<dbReference type="GO" id="GO:0046872">
    <property type="term" value="F:metal ion binding"/>
    <property type="evidence" value="ECO:0007669"/>
    <property type="project" value="UniProtKB-KW"/>
</dbReference>
<comment type="similarity">
    <text evidence="2 12">Belongs to the FPP/GGPP synthase family.</text>
</comment>
<evidence type="ECO:0000256" key="7">
    <source>
        <dbReference type="ARBA" id="ARBA00022842"/>
    </source>
</evidence>
<dbReference type="EMBL" id="FNOJ01000005">
    <property type="protein sequence ID" value="SDW38561.1"/>
    <property type="molecule type" value="Genomic_DNA"/>
</dbReference>
<evidence type="ECO:0000313" key="15">
    <source>
        <dbReference type="Proteomes" id="UP000182589"/>
    </source>
</evidence>